<dbReference type="PANTHER" id="PTHR20992">
    <property type="entry name" value="AT15442P-RELATED"/>
    <property type="match status" value="1"/>
</dbReference>
<comment type="caution">
    <text evidence="2">The sequence shown here is derived from an EMBL/GenBank/DDBJ whole genome shotgun (WGS) entry which is preliminary data.</text>
</comment>
<dbReference type="EMBL" id="DSRU01000002">
    <property type="protein sequence ID" value="HFM96170.1"/>
    <property type="molecule type" value="Genomic_DNA"/>
</dbReference>
<sequence length="345" mass="36981">MRFSLKRAIVRSRQYFRGIQASNSGNWTWLASKPVPLAALNRSLWRTAEPSLDYLMLLVLSATISVLGLLADSAATIIGAMIVAPLMGPISGIAFSVVMANRRLLKRSLLSLIIGILMVIGVSMLISRLTGLTTLTAEIQGRTAPTLLDLGVALAAGAAGAYAKSRRGIADALAGVAIAVALVPPLSVVGIGISLGSQGVALGALLLFATNLVGIVFSGSVIFLWQRYGSISRAKEGLVIAIASLGFLAIPLGFSFQDLIVKQRTRDEIRDLISRETVTFAERDIRRFNVQRQGQELLVEIEVATRPGAISERQVKLVQSFLEKRLGQPIRLEVTLIPSEKLTAE</sequence>
<dbReference type="InterPro" id="IPR005240">
    <property type="entry name" value="DUF389"/>
</dbReference>
<dbReference type="AlphaFoldDB" id="A0A7C3KB32"/>
<feature type="transmembrane region" description="Helical" evidence="1">
    <location>
        <begin position="109"/>
        <end position="126"/>
    </location>
</feature>
<gene>
    <name evidence="2" type="ORF">ENR64_00075</name>
</gene>
<reference evidence="2" key="1">
    <citation type="journal article" date="2020" name="mSystems">
        <title>Genome- and Community-Level Interaction Insights into Carbon Utilization and Element Cycling Functions of Hydrothermarchaeota in Hydrothermal Sediment.</title>
        <authorList>
            <person name="Zhou Z."/>
            <person name="Liu Y."/>
            <person name="Xu W."/>
            <person name="Pan J."/>
            <person name="Luo Z.H."/>
            <person name="Li M."/>
        </authorList>
    </citation>
    <scope>NUCLEOTIDE SEQUENCE [LARGE SCALE GENOMIC DNA]</scope>
    <source>
        <strain evidence="2">SpSt-418</strain>
    </source>
</reference>
<keyword evidence="1" id="KW-1133">Transmembrane helix</keyword>
<feature type="transmembrane region" description="Helical" evidence="1">
    <location>
        <begin position="146"/>
        <end position="163"/>
    </location>
</feature>
<dbReference type="NCBIfam" id="TIGR00341">
    <property type="entry name" value="TIGR00341 family protein"/>
    <property type="match status" value="1"/>
</dbReference>
<feature type="transmembrane region" description="Helical" evidence="1">
    <location>
        <begin position="201"/>
        <end position="225"/>
    </location>
</feature>
<evidence type="ECO:0000313" key="2">
    <source>
        <dbReference type="EMBL" id="HFM96170.1"/>
    </source>
</evidence>
<accession>A0A7C3KB32</accession>
<organism evidence="2">
    <name type="scientific">Oscillatoriales cyanobacterium SpSt-418</name>
    <dbReference type="NCBI Taxonomy" id="2282169"/>
    <lineage>
        <taxon>Bacteria</taxon>
        <taxon>Bacillati</taxon>
        <taxon>Cyanobacteriota</taxon>
        <taxon>Cyanophyceae</taxon>
        <taxon>Oscillatoriophycideae</taxon>
        <taxon>Oscillatoriales</taxon>
    </lineage>
</organism>
<protein>
    <submittedName>
        <fullName evidence="2">TIGR00341 family protein</fullName>
    </submittedName>
</protein>
<feature type="transmembrane region" description="Helical" evidence="1">
    <location>
        <begin position="52"/>
        <end position="71"/>
    </location>
</feature>
<keyword evidence="1" id="KW-0472">Membrane</keyword>
<name>A0A7C3KB32_9CYAN</name>
<keyword evidence="1" id="KW-0812">Transmembrane</keyword>
<evidence type="ECO:0000256" key="1">
    <source>
        <dbReference type="SAM" id="Phobius"/>
    </source>
</evidence>
<dbReference type="PANTHER" id="PTHR20992:SF9">
    <property type="entry name" value="AT15442P-RELATED"/>
    <property type="match status" value="1"/>
</dbReference>
<dbReference type="Pfam" id="PF04087">
    <property type="entry name" value="DUF389"/>
    <property type="match status" value="1"/>
</dbReference>
<feature type="transmembrane region" description="Helical" evidence="1">
    <location>
        <begin position="237"/>
        <end position="256"/>
    </location>
</feature>
<feature type="transmembrane region" description="Helical" evidence="1">
    <location>
        <begin position="77"/>
        <end position="97"/>
    </location>
</feature>
<proteinExistence type="predicted"/>
<feature type="transmembrane region" description="Helical" evidence="1">
    <location>
        <begin position="172"/>
        <end position="195"/>
    </location>
</feature>